<gene>
    <name evidence="2" type="ORF">H1011_00310</name>
</gene>
<organism evidence="2 3">
    <name type="scientific">Candidatus Undinarchaeum marinum</name>
    <dbReference type="NCBI Taxonomy" id="2756141"/>
    <lineage>
        <taxon>Archaea</taxon>
        <taxon>Candidatus Undinarchaeota</taxon>
        <taxon>Candidatus Undinarchaeia</taxon>
        <taxon>Candidatus Undinarchaeales</taxon>
        <taxon>Candidatus Undinarchaeaceae</taxon>
        <taxon>Candidatus Undinarchaeum</taxon>
    </lineage>
</organism>
<dbReference type="Proteomes" id="UP000604391">
    <property type="component" value="Unassembled WGS sequence"/>
</dbReference>
<evidence type="ECO:0000313" key="3">
    <source>
        <dbReference type="Proteomes" id="UP000604391"/>
    </source>
</evidence>
<protein>
    <submittedName>
        <fullName evidence="2">Uncharacterized protein</fullName>
    </submittedName>
</protein>
<accession>A0A832X4W2</accession>
<keyword evidence="3" id="KW-1185">Reference proteome</keyword>
<feature type="transmembrane region" description="Helical" evidence="1">
    <location>
        <begin position="12"/>
        <end position="33"/>
    </location>
</feature>
<dbReference type="EMBL" id="DVAD01000002">
    <property type="protein sequence ID" value="HIJ99254.1"/>
    <property type="molecule type" value="Genomic_DNA"/>
</dbReference>
<proteinExistence type="predicted"/>
<comment type="caution">
    <text evidence="2">The sequence shown here is derived from an EMBL/GenBank/DDBJ whole genome shotgun (WGS) entry which is preliminary data.</text>
</comment>
<dbReference type="AlphaFoldDB" id="A0A832X4W2"/>
<evidence type="ECO:0000313" key="2">
    <source>
        <dbReference type="EMBL" id="HIJ99254.1"/>
    </source>
</evidence>
<evidence type="ECO:0000256" key="1">
    <source>
        <dbReference type="SAM" id="Phobius"/>
    </source>
</evidence>
<keyword evidence="1" id="KW-0472">Membrane</keyword>
<keyword evidence="1" id="KW-0812">Transmembrane</keyword>
<name>A0A832X4W2_9ARCH</name>
<keyword evidence="1" id="KW-1133">Transmembrane helix</keyword>
<sequence>MGFYNRKGSTAIFEQVCFAVMGVFIFVMFLTVFGGIKDDMSDFQAGHQFRNVASYVHLAISNSYIYGRYVDNYSLNIELPPYLAGRRYVIITNNTSILVRDEFYDINRTLPILKFNISINGSFSSTAGGQHRIAYNSTAGIMVLEDV</sequence>
<reference evidence="2 3" key="1">
    <citation type="journal article" name="Nat. Commun.">
        <title>Undinarchaeota illuminate DPANN phylogeny and the impact of gene transfer on archaeal evolution.</title>
        <authorList>
            <person name="Dombrowski N."/>
            <person name="Williams T.A."/>
            <person name="Sun J."/>
            <person name="Woodcroft B.J."/>
            <person name="Lee J.H."/>
            <person name="Minh B.Q."/>
            <person name="Rinke C."/>
            <person name="Spang A."/>
        </authorList>
    </citation>
    <scope>NUCLEOTIDE SEQUENCE [LARGE SCALE GENOMIC DNA]</scope>
    <source>
        <strain evidence="2">MAG_bin17</strain>
    </source>
</reference>